<keyword evidence="1" id="KW-0812">Transmembrane</keyword>
<organism evidence="2 3">
    <name type="scientific">Litorilituus sediminis</name>
    <dbReference type="NCBI Taxonomy" id="718192"/>
    <lineage>
        <taxon>Bacteria</taxon>
        <taxon>Pseudomonadati</taxon>
        <taxon>Pseudomonadota</taxon>
        <taxon>Gammaproteobacteria</taxon>
        <taxon>Alteromonadales</taxon>
        <taxon>Colwelliaceae</taxon>
        <taxon>Litorilituus</taxon>
    </lineage>
</organism>
<keyword evidence="3" id="KW-1185">Reference proteome</keyword>
<gene>
    <name evidence="2" type="ORF">EMK97_04075</name>
</gene>
<dbReference type="OrthoDB" id="6400801at2"/>
<evidence type="ECO:0000256" key="1">
    <source>
        <dbReference type="SAM" id="Phobius"/>
    </source>
</evidence>
<sequence>MLEIFAHDNRSKVLALITVNFAFWLNTILLIPTAVGQELYGGTVSFIQFNDDGSFTFQLSHKGMPVVVKSPECDINNMFLVKMRHGKVKYEKLVRMRNDIRSVFLNTPAKLQISVFISFCDETTGYPLVDNIMLGQQVN</sequence>
<proteinExistence type="predicted"/>
<reference evidence="2 3" key="1">
    <citation type="submission" date="2018-12" db="EMBL/GenBank/DDBJ databases">
        <title>Complete genome of Litorilituus sediminis.</title>
        <authorList>
            <person name="Liu A."/>
            <person name="Rong J."/>
        </authorList>
    </citation>
    <scope>NUCLEOTIDE SEQUENCE [LARGE SCALE GENOMIC DNA]</scope>
    <source>
        <strain evidence="2 3">JCM 17549</strain>
    </source>
</reference>
<name>A0A4P6P1H5_9GAMM</name>
<dbReference type="AlphaFoldDB" id="A0A4P6P1H5"/>
<dbReference type="KEGG" id="lsd:EMK97_04075"/>
<dbReference type="EMBL" id="CP034759">
    <property type="protein sequence ID" value="QBG34971.1"/>
    <property type="molecule type" value="Genomic_DNA"/>
</dbReference>
<dbReference type="RefSeq" id="WP_130599688.1">
    <property type="nucleotide sequence ID" value="NZ_CP034759.1"/>
</dbReference>
<accession>A0A4P6P1H5</accession>
<evidence type="ECO:0000313" key="2">
    <source>
        <dbReference type="EMBL" id="QBG34971.1"/>
    </source>
</evidence>
<evidence type="ECO:0000313" key="3">
    <source>
        <dbReference type="Proteomes" id="UP000290244"/>
    </source>
</evidence>
<protein>
    <submittedName>
        <fullName evidence="2">Uncharacterized protein</fullName>
    </submittedName>
</protein>
<keyword evidence="1" id="KW-1133">Transmembrane helix</keyword>
<dbReference type="Proteomes" id="UP000290244">
    <property type="component" value="Chromosome"/>
</dbReference>
<keyword evidence="1" id="KW-0472">Membrane</keyword>
<feature type="transmembrane region" description="Helical" evidence="1">
    <location>
        <begin position="12"/>
        <end position="31"/>
    </location>
</feature>